<feature type="transmembrane region" description="Helical" evidence="10">
    <location>
        <begin position="156"/>
        <end position="175"/>
    </location>
</feature>
<comment type="subcellular location">
    <subcellularLocation>
        <location evidence="1">Cell membrane</location>
        <topology evidence="1">Multi-pass membrane protein</topology>
    </subcellularLocation>
</comment>
<comment type="similarity">
    <text evidence="9">Belongs to the MurJ/MviN family.</text>
</comment>
<feature type="transmembrane region" description="Helical" evidence="10">
    <location>
        <begin position="435"/>
        <end position="460"/>
    </location>
</feature>
<dbReference type="GO" id="GO:0005886">
    <property type="term" value="C:plasma membrane"/>
    <property type="evidence" value="ECO:0007669"/>
    <property type="project" value="UniProtKB-SubCell"/>
</dbReference>
<proteinExistence type="inferred from homology"/>
<evidence type="ECO:0000313" key="11">
    <source>
        <dbReference type="EMBL" id="ACT69513.1"/>
    </source>
</evidence>
<feature type="transmembrane region" description="Helical" evidence="10">
    <location>
        <begin position="307"/>
        <end position="330"/>
    </location>
</feature>
<feature type="transmembrane region" description="Helical" evidence="10">
    <location>
        <begin position="472"/>
        <end position="490"/>
    </location>
</feature>
<dbReference type="InterPro" id="IPR051050">
    <property type="entry name" value="Lipid_II_flippase_MurJ/MviN"/>
</dbReference>
<evidence type="ECO:0000256" key="9">
    <source>
        <dbReference type="ARBA" id="ARBA00061532"/>
    </source>
</evidence>
<dbReference type="EMBL" id="CP001431">
    <property type="protein sequence ID" value="ACT69513.1"/>
    <property type="molecule type" value="Genomic_DNA"/>
</dbReference>
<dbReference type="GO" id="GO:0008360">
    <property type="term" value="P:regulation of cell shape"/>
    <property type="evidence" value="ECO:0007669"/>
    <property type="project" value="UniProtKB-KW"/>
</dbReference>
<dbReference type="GO" id="GO:0015648">
    <property type="term" value="F:lipid-linked peptidoglycan transporter activity"/>
    <property type="evidence" value="ECO:0007669"/>
    <property type="project" value="TreeGrafter"/>
</dbReference>
<evidence type="ECO:0000256" key="3">
    <source>
        <dbReference type="ARBA" id="ARBA00022692"/>
    </source>
</evidence>
<protein>
    <submittedName>
        <fullName evidence="11">Membrane protein, MviN family</fullName>
    </submittedName>
</protein>
<dbReference type="STRING" id="434131.NRI_0535"/>
<feature type="transmembrane region" description="Helical" evidence="10">
    <location>
        <begin position="122"/>
        <end position="144"/>
    </location>
</feature>
<dbReference type="Pfam" id="PF03023">
    <property type="entry name" value="MurJ"/>
    <property type="match status" value="1"/>
</dbReference>
<evidence type="ECO:0000256" key="5">
    <source>
        <dbReference type="ARBA" id="ARBA00022984"/>
    </source>
</evidence>
<dbReference type="eggNOG" id="COG0728">
    <property type="taxonomic scope" value="Bacteria"/>
</dbReference>
<name>C6V548_NEORI</name>
<keyword evidence="2" id="KW-1003">Cell membrane</keyword>
<keyword evidence="4" id="KW-0133">Cell shape</keyword>
<evidence type="ECO:0000313" key="12">
    <source>
        <dbReference type="Proteomes" id="UP000001627"/>
    </source>
</evidence>
<feature type="transmembrane region" description="Helical" evidence="10">
    <location>
        <begin position="402"/>
        <end position="423"/>
    </location>
</feature>
<evidence type="ECO:0000256" key="8">
    <source>
        <dbReference type="ARBA" id="ARBA00060041"/>
    </source>
</evidence>
<feature type="transmembrane region" description="Helical" evidence="10">
    <location>
        <begin position="82"/>
        <end position="102"/>
    </location>
</feature>
<dbReference type="InterPro" id="IPR004268">
    <property type="entry name" value="MurJ"/>
</dbReference>
<dbReference type="KEGG" id="nri:NRI_0535"/>
<comment type="function">
    <text evidence="8">Involved in peptidoglycan biosynthesis. Transports lipid-linked peptidoglycan precursors from the inner to the outer leaflet of the cytoplasmic membrane.</text>
</comment>
<dbReference type="GO" id="GO:0034204">
    <property type="term" value="P:lipid translocation"/>
    <property type="evidence" value="ECO:0007669"/>
    <property type="project" value="TreeGrafter"/>
</dbReference>
<keyword evidence="7 10" id="KW-0472">Membrane</keyword>
<sequence length="517" mass="57381">MRKYFSIPSSVIFLSKFLHVIRDMLIAVVLGTSAFADAFFGISRVLSLITSLFANGIFSAVFSPIFSQLLKENRNSALQFSHEIQLILAFTGTVVFIVAEIFTEKILFCLIPGMLSSPARDFVITTAKIAFPLILFIPLTSLYYSMLYARGNFAFITPYTIITNTTLIAVILFTGNNSTLLLPNMGCAIALSGMIQMLLFLYQLEKSGLIPVLTQFSLSKNIKNFFKCFLPSALASEAHQINTLVSIFFTSKIPQAISSLCYAEGIIQLFFVLTNTSLGEIAGSSSITLTHNTEELIKMQNKALKKVITVCIPVTIMLVFMAEHITTSLFLLGGKFDLQSVKHTTHTLEILAFALPAHALNKSFLGPFLAFDKLKAPMSFTIASVVLNVTMSIILVPHYSYTGIAIALCTAAWLNTLLIIVYLKRRKIFSLNEKIPRLLSTVFFAASITIFFIQICEAFIESHPGISTIYSLRLASLVTVCISSISIYYFSLSQLKKNSMEGKLIIELNYYCLWPFS</sequence>
<dbReference type="PANTHER" id="PTHR47019">
    <property type="entry name" value="LIPID II FLIPPASE MURJ"/>
    <property type="match status" value="1"/>
</dbReference>
<accession>C6V548</accession>
<evidence type="ECO:0000256" key="7">
    <source>
        <dbReference type="ARBA" id="ARBA00023136"/>
    </source>
</evidence>
<feature type="transmembrane region" description="Helical" evidence="10">
    <location>
        <begin position="20"/>
        <end position="42"/>
    </location>
</feature>
<dbReference type="OrthoDB" id="9816572at2"/>
<evidence type="ECO:0000256" key="4">
    <source>
        <dbReference type="ARBA" id="ARBA00022960"/>
    </source>
</evidence>
<keyword evidence="6 10" id="KW-1133">Transmembrane helix</keyword>
<dbReference type="HOGENOM" id="CLU_006797_5_0_5"/>
<feature type="transmembrane region" description="Helical" evidence="10">
    <location>
        <begin position="378"/>
        <end position="396"/>
    </location>
</feature>
<dbReference type="GO" id="GO:0009252">
    <property type="term" value="P:peptidoglycan biosynthetic process"/>
    <property type="evidence" value="ECO:0007669"/>
    <property type="project" value="UniProtKB-KW"/>
</dbReference>
<evidence type="ECO:0000256" key="10">
    <source>
        <dbReference type="SAM" id="Phobius"/>
    </source>
</evidence>
<dbReference type="AlphaFoldDB" id="C6V548"/>
<feature type="transmembrane region" description="Helical" evidence="10">
    <location>
        <begin position="350"/>
        <end position="371"/>
    </location>
</feature>
<evidence type="ECO:0000256" key="1">
    <source>
        <dbReference type="ARBA" id="ARBA00004651"/>
    </source>
</evidence>
<evidence type="ECO:0000256" key="2">
    <source>
        <dbReference type="ARBA" id="ARBA00022475"/>
    </source>
</evidence>
<feature type="transmembrane region" description="Helical" evidence="10">
    <location>
        <begin position="181"/>
        <end position="202"/>
    </location>
</feature>
<dbReference type="PANTHER" id="PTHR47019:SF1">
    <property type="entry name" value="LIPID II FLIPPASE MURJ"/>
    <property type="match status" value="1"/>
</dbReference>
<feature type="transmembrane region" description="Helical" evidence="10">
    <location>
        <begin position="48"/>
        <end position="70"/>
    </location>
</feature>
<reference evidence="11 12" key="1">
    <citation type="journal article" date="2009" name="Nucleic Acids Res.">
        <title>Analysis of complete genome sequence of Neorickettsia risticii: causative agent of Potomac horse fever.</title>
        <authorList>
            <person name="Lin M."/>
            <person name="Zhang C."/>
            <person name="Gibson K."/>
            <person name="Rikihisa Y."/>
        </authorList>
    </citation>
    <scope>NUCLEOTIDE SEQUENCE [LARGE SCALE GENOMIC DNA]</scope>
    <source>
        <strain evidence="11 12">Illinois</strain>
    </source>
</reference>
<dbReference type="Proteomes" id="UP000001627">
    <property type="component" value="Chromosome"/>
</dbReference>
<organism evidence="11 12">
    <name type="scientific">Neorickettsia risticii (strain Illinois)</name>
    <dbReference type="NCBI Taxonomy" id="434131"/>
    <lineage>
        <taxon>Bacteria</taxon>
        <taxon>Pseudomonadati</taxon>
        <taxon>Pseudomonadota</taxon>
        <taxon>Alphaproteobacteria</taxon>
        <taxon>Rickettsiales</taxon>
        <taxon>Anaplasmataceae</taxon>
        <taxon>Neorickettsia</taxon>
    </lineage>
</organism>
<dbReference type="PRINTS" id="PR01806">
    <property type="entry name" value="VIRFACTRMVIN"/>
</dbReference>
<keyword evidence="3 10" id="KW-0812">Transmembrane</keyword>
<keyword evidence="5" id="KW-0573">Peptidoglycan synthesis</keyword>
<evidence type="ECO:0000256" key="6">
    <source>
        <dbReference type="ARBA" id="ARBA00022989"/>
    </source>
</evidence>
<gene>
    <name evidence="11" type="ordered locus">NRI_0535</name>
</gene>
<keyword evidence="12" id="KW-1185">Reference proteome</keyword>